<reference evidence="10 11" key="1">
    <citation type="journal article" date="2024" name="Front Chem Biol">
        <title>Unveiling the potential of Daldinia eschscholtzii MFLUCC 19-0629 through bioactivity and bioinformatics studies for enhanced sustainable agriculture production.</title>
        <authorList>
            <person name="Brooks S."/>
            <person name="Weaver J.A."/>
            <person name="Klomchit A."/>
            <person name="Alharthi S.A."/>
            <person name="Onlamun T."/>
            <person name="Nurani R."/>
            <person name="Vong T.K."/>
            <person name="Alberti F."/>
            <person name="Greco C."/>
        </authorList>
    </citation>
    <scope>NUCLEOTIDE SEQUENCE [LARGE SCALE GENOMIC DNA]</scope>
    <source>
        <strain evidence="10">MFLUCC 19-0629</strain>
    </source>
</reference>
<keyword evidence="4 9" id="KW-0805">Transcription regulation</keyword>
<name>A0AAX6MQK1_9PEZI</name>
<gene>
    <name evidence="9" type="primary">MED5</name>
    <name evidence="10" type="ORF">Daesc_004644</name>
</gene>
<evidence type="ECO:0000256" key="7">
    <source>
        <dbReference type="ARBA" id="ARBA00023242"/>
    </source>
</evidence>
<dbReference type="Pfam" id="PF08689">
    <property type="entry name" value="Med5"/>
    <property type="match status" value="1"/>
</dbReference>
<evidence type="ECO:0000256" key="6">
    <source>
        <dbReference type="ARBA" id="ARBA00023163"/>
    </source>
</evidence>
<organism evidence="10 11">
    <name type="scientific">Daldinia eschscholtzii</name>
    <dbReference type="NCBI Taxonomy" id="292717"/>
    <lineage>
        <taxon>Eukaryota</taxon>
        <taxon>Fungi</taxon>
        <taxon>Dikarya</taxon>
        <taxon>Ascomycota</taxon>
        <taxon>Pezizomycotina</taxon>
        <taxon>Sordariomycetes</taxon>
        <taxon>Xylariomycetidae</taxon>
        <taxon>Xylariales</taxon>
        <taxon>Hypoxylaceae</taxon>
        <taxon>Daldinia</taxon>
    </lineage>
</organism>
<dbReference type="Proteomes" id="UP001369815">
    <property type="component" value="Unassembled WGS sequence"/>
</dbReference>
<comment type="similarity">
    <text evidence="2 9">Belongs to the Mediator complex subunit 5 family.</text>
</comment>
<comment type="caution">
    <text evidence="10">The sequence shown here is derived from an EMBL/GenBank/DDBJ whole genome shotgun (WGS) entry which is preliminary data.</text>
</comment>
<evidence type="ECO:0000313" key="10">
    <source>
        <dbReference type="EMBL" id="KAK6954677.1"/>
    </source>
</evidence>
<keyword evidence="11" id="KW-1185">Reference proteome</keyword>
<comment type="function">
    <text evidence="9">Component of the Mediator complex, a coactivator involved in the regulated transcription of nearly all RNA polymerase II-dependent genes. Mediator functions as a bridge to convey information from gene-specific regulatory proteins to the basal RNA polymerase II transcription machinery. Mediator is recruited to promoters by direct interactions with regulatory proteins and serves as a scaffold for the assembly of a functional preinitiation complex with RNA polymerase II and the general transcription factors.</text>
</comment>
<evidence type="ECO:0000256" key="5">
    <source>
        <dbReference type="ARBA" id="ARBA00023159"/>
    </source>
</evidence>
<dbReference type="InterPro" id="IPR014801">
    <property type="entry name" value="Mediator_Med5_fun"/>
</dbReference>
<keyword evidence="6 9" id="KW-0804">Transcription</keyword>
<comment type="subcellular location">
    <subcellularLocation>
        <location evidence="1 9">Nucleus</location>
    </subcellularLocation>
</comment>
<dbReference type="GO" id="GO:0006357">
    <property type="term" value="P:regulation of transcription by RNA polymerase II"/>
    <property type="evidence" value="ECO:0007669"/>
    <property type="project" value="InterPro"/>
</dbReference>
<dbReference type="PANTHER" id="PTHR35784">
    <property type="entry name" value="MEDIATOR OF RNA POLYMERASE II TRANSCRIPTION SUBUNIT 5"/>
    <property type="match status" value="1"/>
</dbReference>
<proteinExistence type="inferred from homology"/>
<evidence type="ECO:0000313" key="11">
    <source>
        <dbReference type="Proteomes" id="UP001369815"/>
    </source>
</evidence>
<dbReference type="AlphaFoldDB" id="A0AAX6MQK1"/>
<protein>
    <recommendedName>
        <fullName evidence="3 9">Mediator of RNA polymerase II transcription subunit 5</fullName>
    </recommendedName>
    <alternativeName>
        <fullName evidence="8 9">Mediator complex subunit 5</fullName>
    </alternativeName>
</protein>
<evidence type="ECO:0000256" key="2">
    <source>
        <dbReference type="ARBA" id="ARBA00008782"/>
    </source>
</evidence>
<comment type="subunit">
    <text evidence="9">Component of the Mediator complex.</text>
</comment>
<evidence type="ECO:0000256" key="9">
    <source>
        <dbReference type="RuleBase" id="RU364142"/>
    </source>
</evidence>
<dbReference type="EMBL" id="JBANMG010000004">
    <property type="protein sequence ID" value="KAK6954677.1"/>
    <property type="molecule type" value="Genomic_DNA"/>
</dbReference>
<keyword evidence="7 9" id="KW-0539">Nucleus</keyword>
<accession>A0AAX6MQK1</accession>
<keyword evidence="5 9" id="KW-0010">Activator</keyword>
<sequence>MEMDVDMMSAEGALGGHDQMQDHVNPRDEWAKFLNRCLSSRLDVDTFESYIPMMHSRYPLPPAIIADIFLKPQPSNPESLDPRIPRYFQGLVKYKLIDTPSILKALYKYSTSHAQASKAGNGSLENSEDKAQLRWGNSYGAEEVIFYRLTKAVAMGSGIGSAGDALQICKLIAQWMTLFTSASTAFAHDVMSQLHSPQSRDEMEAARAAFVMLLLAICESQIFLNALSRPFAKHARRALSESLASFIPSILQSASQIASRLELFRTETLASFEPADKKKDVTHPGFDDIESTMALENFVVPELPNVTARAGLYIYLNASLVGRPLIDDAALFNYLHNRYQGDIQATTIDLILTSFDVLANAVFRNEGRQASYLLRSYLINKLPLLLATLATSMYPPLSAQFCITEALSLVDTNAFPTLSAMFDDTHNSNTFTDSVRQDFCFACCLHGLIPESSIEGLLGEITYQTLPQAGRYVKEQLVEECMGDPERIQRFIGELDNMDGNVGAVCQALAEVIGRLCNNKETMTLKLLCSQLAKKPLLLDVMLLFCKPITMLHPLCELLDNHWRYEEDQGEYQPVYEEFGSVLLLVLAFVHRYNLSTMDLGIRPDSFVAKLLSVHQLSRPLDELTDRENGHLDSWIRGLFDTESGGLADELLSSCPPQDFYLLIPTLFHQIVLAYCTNHLDEESLKTGVEYLVNTFLLPSLVPAILYMSNLLWVELSHGQEHKAVIRILQLILLTKQGSTEAQTMLSSVVNIIAIPLDYSLRSCQRWDPKNQAIEPLLKAMRENIRLSRRTASAASNELEAWCSTANGGLTALVRHLVQGFVSWSIHPGLNVMPTSYTHRQILTALRMLGAKRFLYIVLEEVKVQTEAGNGSIAHDVATALICAPDVTNLPPPTEAVLYLDSPNRPYVPPQLRISLQAALKAEAENCKIIQKSDPVMAEIIVRLYRKVEAQMLIPPPAESMLQGELANLGLGENAHALGDALAAAAQNEGLGANDGGMNLDLGNGGNDMSHLGGPGDSGHHGGIDFGSGDDMFSGLGGGGSGADLLDSWDLT</sequence>
<dbReference type="PANTHER" id="PTHR35784:SF1">
    <property type="entry name" value="MEDIATOR OF RNA POLYMERASE II TRANSCRIPTION SUBUNIT 5"/>
    <property type="match status" value="1"/>
</dbReference>
<evidence type="ECO:0000256" key="1">
    <source>
        <dbReference type="ARBA" id="ARBA00004123"/>
    </source>
</evidence>
<evidence type="ECO:0000256" key="3">
    <source>
        <dbReference type="ARBA" id="ARBA00020628"/>
    </source>
</evidence>
<evidence type="ECO:0000256" key="8">
    <source>
        <dbReference type="ARBA" id="ARBA00031256"/>
    </source>
</evidence>
<evidence type="ECO:0000256" key="4">
    <source>
        <dbReference type="ARBA" id="ARBA00023015"/>
    </source>
</evidence>
<dbReference type="GO" id="GO:0003712">
    <property type="term" value="F:transcription coregulator activity"/>
    <property type="evidence" value="ECO:0007669"/>
    <property type="project" value="InterPro"/>
</dbReference>
<dbReference type="GO" id="GO:0016592">
    <property type="term" value="C:mediator complex"/>
    <property type="evidence" value="ECO:0007669"/>
    <property type="project" value="InterPro"/>
</dbReference>